<dbReference type="Gene3D" id="3.40.50.150">
    <property type="entry name" value="Vaccinia Virus protein VP39"/>
    <property type="match status" value="1"/>
</dbReference>
<evidence type="ECO:0000313" key="2">
    <source>
        <dbReference type="Proteomes" id="UP000252585"/>
    </source>
</evidence>
<dbReference type="Proteomes" id="UP000252585">
    <property type="component" value="Unassembled WGS sequence"/>
</dbReference>
<dbReference type="GO" id="GO:0032259">
    <property type="term" value="P:methylation"/>
    <property type="evidence" value="ECO:0007669"/>
    <property type="project" value="UniProtKB-KW"/>
</dbReference>
<reference evidence="1 2" key="1">
    <citation type="submission" date="2018-07" db="EMBL/GenBank/DDBJ databases">
        <title>Genomic Encyclopedia of Type Strains, Phase IV (KMG-IV): sequencing the most valuable type-strain genomes for metagenomic binning, comparative biology and taxonomic classification.</title>
        <authorList>
            <person name="Goeker M."/>
        </authorList>
    </citation>
    <scope>NUCLEOTIDE SEQUENCE [LARGE SCALE GENOMIC DNA]</scope>
    <source>
        <strain evidence="1 2">DSM 27696</strain>
    </source>
</reference>
<dbReference type="NCBIfam" id="TIGR03587">
    <property type="entry name" value="Pse_Me-ase"/>
    <property type="match status" value="1"/>
</dbReference>
<dbReference type="SUPFAM" id="SSF53335">
    <property type="entry name" value="S-adenosyl-L-methionine-dependent methyltransferases"/>
    <property type="match status" value="1"/>
</dbReference>
<dbReference type="InterPro" id="IPR029063">
    <property type="entry name" value="SAM-dependent_MTases_sf"/>
</dbReference>
<dbReference type="GO" id="GO:0008168">
    <property type="term" value="F:methyltransferase activity"/>
    <property type="evidence" value="ECO:0007669"/>
    <property type="project" value="UniProtKB-KW"/>
</dbReference>
<accession>A0A368YDE3</accession>
<dbReference type="AlphaFoldDB" id="A0A368YDE3"/>
<dbReference type="RefSeq" id="WP_114351292.1">
    <property type="nucleotide sequence ID" value="NZ_QPJJ01000001.1"/>
</dbReference>
<keyword evidence="2" id="KW-1185">Reference proteome</keyword>
<dbReference type="InterPro" id="IPR020027">
    <property type="entry name" value="Pseudamin_synth-assoc_MeTrfase"/>
</dbReference>
<organism evidence="1 2">
    <name type="scientific">Saliterribacillus persicus</name>
    <dbReference type="NCBI Taxonomy" id="930114"/>
    <lineage>
        <taxon>Bacteria</taxon>
        <taxon>Bacillati</taxon>
        <taxon>Bacillota</taxon>
        <taxon>Bacilli</taxon>
        <taxon>Bacillales</taxon>
        <taxon>Bacillaceae</taxon>
        <taxon>Saliterribacillus</taxon>
    </lineage>
</organism>
<dbReference type="OrthoDB" id="9808140at2"/>
<keyword evidence="1" id="KW-0808">Transferase</keyword>
<evidence type="ECO:0000313" key="1">
    <source>
        <dbReference type="EMBL" id="RCW77356.1"/>
    </source>
</evidence>
<dbReference type="EMBL" id="QPJJ01000001">
    <property type="protein sequence ID" value="RCW77356.1"/>
    <property type="molecule type" value="Genomic_DNA"/>
</dbReference>
<protein>
    <submittedName>
        <fullName evidence="1">Pseudaminic acid biosynthesis-associated methylase</fullName>
    </submittedName>
</protein>
<sequence>MPEFKTEQEKFWAGEFGKNYINRNTDYLGNIPLFSKIFSKTNNVTSIIELGANIGLNLKAIKTVLPNTDLSAVEISSDAVKELEQIEDLNVYNESLLDFNVDYKRDFVLIKGVLIHINPDFLDEVYDLLYNLTDKYICIAEYYNPTPVGVNYRGHEDKLFKRDFAGEVLDKFDDLELVDYGFVYHRDNNFPQDDITWFLLKKTR</sequence>
<comment type="caution">
    <text evidence="1">The sequence shown here is derived from an EMBL/GenBank/DDBJ whole genome shotgun (WGS) entry which is preliminary data.</text>
</comment>
<gene>
    <name evidence="1" type="ORF">DFR57_101227</name>
</gene>
<name>A0A368YDE3_9BACI</name>
<keyword evidence="1" id="KW-0489">Methyltransferase</keyword>
<proteinExistence type="predicted"/>